<organism evidence="3 4">
    <name type="scientific">Streptomyces buecherae</name>
    <dbReference type="NCBI Taxonomy" id="2763006"/>
    <lineage>
        <taxon>Bacteria</taxon>
        <taxon>Bacillati</taxon>
        <taxon>Actinomycetota</taxon>
        <taxon>Actinomycetes</taxon>
        <taxon>Kitasatosporales</taxon>
        <taxon>Streptomycetaceae</taxon>
        <taxon>Streptomyces</taxon>
    </lineage>
</organism>
<dbReference type="RefSeq" id="WP_176161965.1">
    <property type="nucleotide sequence ID" value="NZ_CP054929.1"/>
</dbReference>
<sequence>MTGRPDDLATQSQQRQPRQQRQSQRQRQPQEQSASPPAVAVAGSPVDYRVTWSRVVRSEWAKLWSLRSTWSILAATLLVTAGLGAVVAGTYQSGDGDGVEPVELTLLGTQFGQILLAVLGVLVTAGEYASGMIRASLTAVPRRLPVLWAKAVVFGGVGLAVMFATVFLTFPLAQVFLSGTDMAAGLGDPGVARALCGAAVGIALLGLLCLGLGALLRSVPAAIGAYIGAVLVLPEVVGLLPYDVVDDIVACLPSKAAQALMMVDGGPDMLAPGPALFALCCSVAATLAVAALFLRRRDV</sequence>
<dbReference type="AlphaFoldDB" id="A0A7H8N6S9"/>
<name>A0A7H8N6S9_9ACTN</name>
<gene>
    <name evidence="3" type="ORF">HUT08_12530</name>
</gene>
<accession>A0A7H8N6S9</accession>
<protein>
    <submittedName>
        <fullName evidence="3">ABC transporter permease subunit</fullName>
    </submittedName>
</protein>
<feature type="transmembrane region" description="Helical" evidence="2">
    <location>
        <begin position="192"/>
        <end position="216"/>
    </location>
</feature>
<feature type="transmembrane region" description="Helical" evidence="2">
    <location>
        <begin position="70"/>
        <end position="91"/>
    </location>
</feature>
<proteinExistence type="predicted"/>
<dbReference type="Proteomes" id="UP000509303">
    <property type="component" value="Chromosome"/>
</dbReference>
<reference evidence="3 4" key="1">
    <citation type="submission" date="2020-06" db="EMBL/GenBank/DDBJ databases">
        <title>Genome mining for natural products.</title>
        <authorList>
            <person name="Zhang B."/>
            <person name="Shi J."/>
            <person name="Ge H."/>
        </authorList>
    </citation>
    <scope>NUCLEOTIDE SEQUENCE [LARGE SCALE GENOMIC DNA]</scope>
    <source>
        <strain evidence="3 4">NA00687</strain>
    </source>
</reference>
<keyword evidence="2" id="KW-0472">Membrane</keyword>
<keyword evidence="2" id="KW-1133">Transmembrane helix</keyword>
<evidence type="ECO:0000313" key="3">
    <source>
        <dbReference type="EMBL" id="QKW50230.1"/>
    </source>
</evidence>
<evidence type="ECO:0000256" key="2">
    <source>
        <dbReference type="SAM" id="Phobius"/>
    </source>
</evidence>
<feature type="compositionally biased region" description="Low complexity" evidence="1">
    <location>
        <begin position="11"/>
        <end position="40"/>
    </location>
</feature>
<keyword evidence="4" id="KW-1185">Reference proteome</keyword>
<feature type="region of interest" description="Disordered" evidence="1">
    <location>
        <begin position="1"/>
        <end position="40"/>
    </location>
</feature>
<feature type="transmembrane region" description="Helical" evidence="2">
    <location>
        <begin position="151"/>
        <end position="172"/>
    </location>
</feature>
<dbReference type="EMBL" id="CP054929">
    <property type="protein sequence ID" value="QKW50230.1"/>
    <property type="molecule type" value="Genomic_DNA"/>
</dbReference>
<feature type="transmembrane region" description="Helical" evidence="2">
    <location>
        <begin position="223"/>
        <end position="242"/>
    </location>
</feature>
<feature type="transmembrane region" description="Helical" evidence="2">
    <location>
        <begin position="275"/>
        <end position="294"/>
    </location>
</feature>
<evidence type="ECO:0000256" key="1">
    <source>
        <dbReference type="SAM" id="MobiDB-lite"/>
    </source>
</evidence>
<keyword evidence="2" id="KW-0812">Transmembrane</keyword>
<feature type="transmembrane region" description="Helical" evidence="2">
    <location>
        <begin position="111"/>
        <end position="130"/>
    </location>
</feature>
<evidence type="ECO:0000313" key="4">
    <source>
        <dbReference type="Proteomes" id="UP000509303"/>
    </source>
</evidence>